<comment type="caution">
    <text evidence="1">The sequence shown here is derived from an EMBL/GenBank/DDBJ whole genome shotgun (WGS) entry which is preliminary data.</text>
</comment>
<dbReference type="AlphaFoldDB" id="A0AA37J1J1"/>
<accession>A0AA37J1J1</accession>
<proteinExistence type="predicted"/>
<name>A0AA37J1J1_9FIRM</name>
<gene>
    <name evidence="1" type="ORF">JCM17207_25430</name>
</gene>
<protein>
    <submittedName>
        <fullName evidence="1">Uncharacterized protein</fullName>
    </submittedName>
</protein>
<organism evidence="1 2">
    <name type="scientific">Faecalibacterium gallinarum</name>
    <dbReference type="NCBI Taxonomy" id="2903556"/>
    <lineage>
        <taxon>Bacteria</taxon>
        <taxon>Bacillati</taxon>
        <taxon>Bacillota</taxon>
        <taxon>Clostridia</taxon>
        <taxon>Eubacteriales</taxon>
        <taxon>Oscillospiraceae</taxon>
        <taxon>Faecalibacterium</taxon>
    </lineage>
</organism>
<keyword evidence="2" id="KW-1185">Reference proteome</keyword>
<evidence type="ECO:0000313" key="1">
    <source>
        <dbReference type="EMBL" id="GJN65918.1"/>
    </source>
</evidence>
<reference evidence="1" key="1">
    <citation type="journal article" date="2022" name="Int. J. Syst. Evol. Microbiol.">
        <title>Genome-based, phenotypic and chemotaxonomic classification of Faecalibacterium strains: proposal of three novel species Faecalibacterium duncaniae sp. nov., Faecalibacterium hattorii sp. nov. and Faecalibacterium gallinarum sp. nov. .</title>
        <authorList>
            <person name="Sakamoto M."/>
            <person name="Sakurai N."/>
            <person name="Tanno H."/>
            <person name="Iino T."/>
            <person name="Ohkuma M."/>
            <person name="Endo A."/>
        </authorList>
    </citation>
    <scope>NUCLEOTIDE SEQUENCE</scope>
    <source>
        <strain evidence="1">JCM 17207</strain>
    </source>
</reference>
<sequence>MGIVVPVVLHQFAGEVCKLLGEIGVTDPIGFRQHSSHRFPEAVIHLPEVRVQGVSAGAGVRYIKDIPQIRGAAAVIQKGDPLRTPPDKPVHPVVPDVILSAGGGVRALGVNQQLVGIGVLVQPSGQRQKIRPPFPVSCQTAGGIGRKL</sequence>
<dbReference type="Proteomes" id="UP001055185">
    <property type="component" value="Unassembled WGS sequence"/>
</dbReference>
<evidence type="ECO:0000313" key="2">
    <source>
        <dbReference type="Proteomes" id="UP001055185"/>
    </source>
</evidence>
<dbReference type="EMBL" id="BQKV01000115">
    <property type="protein sequence ID" value="GJN65918.1"/>
    <property type="molecule type" value="Genomic_DNA"/>
</dbReference>